<dbReference type="SUPFAM" id="SSF53613">
    <property type="entry name" value="Ribokinase-like"/>
    <property type="match status" value="1"/>
</dbReference>
<dbReference type="InterPro" id="IPR022463">
    <property type="entry name" value="1-PFruKinase"/>
</dbReference>
<sequence length="319" mass="34768">MNKKIVTVTLNPCIDLTITVDKLLYGGTNNVIGTRKDISGKGINTSVVLKNLAIENIAVGFTFLENGDLLKGFLAENKIPDRLISVPGSMRTNIKIFDASQKVMSEFNGKGCRVSMDFQNKFLEMMEELLTETKILIISGSIPPGISIEIYKWLTDMAVKKGIRVLADASGRLLEETVKSKPFLIKPNADELEKTFHMPSSTEEEIIRAANKIIEKGVRYVCVSRGSKGAVLVTEKKIYTAAGIPVKVKGIQGAGDSMIAGFCYAIEHGVGEKEYLKYAVAAATGSLLHEGTELCGKDEMLEFVNLVKVSEKLNEGGIK</sequence>
<keyword evidence="4" id="KW-0418">Kinase</keyword>
<dbReference type="FunFam" id="3.40.1190.20:FF:000001">
    <property type="entry name" value="Phosphofructokinase"/>
    <property type="match status" value="1"/>
</dbReference>
<comment type="similarity">
    <text evidence="1">Belongs to the carbohydrate kinase pfkB family.</text>
</comment>
<dbReference type="GO" id="GO:0009024">
    <property type="term" value="F:tagatose-6-phosphate kinase activity"/>
    <property type="evidence" value="ECO:0007669"/>
    <property type="project" value="UniProtKB-EC"/>
</dbReference>
<dbReference type="PIRSF" id="PIRSF000535">
    <property type="entry name" value="1PFK/6PFK/LacC"/>
    <property type="match status" value="1"/>
</dbReference>
<dbReference type="PANTHER" id="PTHR46566">
    <property type="entry name" value="1-PHOSPHOFRUCTOKINASE-RELATED"/>
    <property type="match status" value="1"/>
</dbReference>
<evidence type="ECO:0000256" key="6">
    <source>
        <dbReference type="PIRNR" id="PIRNR000535"/>
    </source>
</evidence>
<protein>
    <recommendedName>
        <fullName evidence="6">Tagatose-6-phosphate kinase</fullName>
        <ecNumber evidence="6">2.7.1.144</ecNumber>
    </recommendedName>
</protein>
<evidence type="ECO:0000313" key="8">
    <source>
        <dbReference type="EMBL" id="MBC5689127.1"/>
    </source>
</evidence>
<evidence type="ECO:0000313" key="9">
    <source>
        <dbReference type="Proteomes" id="UP000652477"/>
    </source>
</evidence>
<dbReference type="Gene3D" id="3.40.1190.20">
    <property type="match status" value="1"/>
</dbReference>
<accession>A0A923LJA4</accession>
<feature type="domain" description="Carbohydrate kinase PfkB" evidence="7">
    <location>
        <begin position="13"/>
        <end position="295"/>
    </location>
</feature>
<dbReference type="Proteomes" id="UP000652477">
    <property type="component" value="Unassembled WGS sequence"/>
</dbReference>
<dbReference type="PANTHER" id="PTHR46566:SF2">
    <property type="entry name" value="ATP-DEPENDENT 6-PHOSPHOFRUCTOKINASE ISOZYME 2"/>
    <property type="match status" value="1"/>
</dbReference>
<comment type="pathway">
    <text evidence="6">Carbohydrate metabolism; D-tagatose 6-phosphate degradation; D-glyceraldehyde 3-phosphate and glycerone phosphate from D-tagatose 6-phosphate: step 1/2.</text>
</comment>
<keyword evidence="9" id="KW-1185">Reference proteome</keyword>
<dbReference type="InterPro" id="IPR017583">
    <property type="entry name" value="Tagatose/fructose_Pkinase"/>
</dbReference>
<proteinExistence type="inferred from homology"/>
<comment type="catalytic activity">
    <reaction evidence="6">
        <text>D-tagatofuranose 6-phosphate + ATP = D-tagatofuranose 1,6-bisphosphate + ADP + H(+)</text>
        <dbReference type="Rhea" id="RHEA:12420"/>
        <dbReference type="ChEBI" id="CHEBI:15378"/>
        <dbReference type="ChEBI" id="CHEBI:30616"/>
        <dbReference type="ChEBI" id="CHEBI:58694"/>
        <dbReference type="ChEBI" id="CHEBI:58695"/>
        <dbReference type="ChEBI" id="CHEBI:456216"/>
        <dbReference type="EC" id="2.7.1.144"/>
    </reaction>
</comment>
<dbReference type="EC" id="2.7.1.144" evidence="6"/>
<keyword evidence="3 6" id="KW-0547">Nucleotide-binding</keyword>
<gene>
    <name evidence="8" type="primary">pfkB</name>
    <name evidence="8" type="ORF">H8S37_09330</name>
</gene>
<dbReference type="GO" id="GO:0005829">
    <property type="term" value="C:cytosol"/>
    <property type="evidence" value="ECO:0007669"/>
    <property type="project" value="TreeGrafter"/>
</dbReference>
<dbReference type="GO" id="GO:0016052">
    <property type="term" value="P:carbohydrate catabolic process"/>
    <property type="evidence" value="ECO:0007669"/>
    <property type="project" value="UniProtKB-ARBA"/>
</dbReference>
<dbReference type="GO" id="GO:0044281">
    <property type="term" value="P:small molecule metabolic process"/>
    <property type="evidence" value="ECO:0007669"/>
    <property type="project" value="UniProtKB-ARBA"/>
</dbReference>
<keyword evidence="5 6" id="KW-0067">ATP-binding</keyword>
<comment type="similarity">
    <text evidence="6">Belongs to the carbohydrate kinase PfkB family. LacC subfamily.</text>
</comment>
<evidence type="ECO:0000256" key="1">
    <source>
        <dbReference type="ARBA" id="ARBA00005380"/>
    </source>
</evidence>
<reference evidence="8" key="1">
    <citation type="submission" date="2020-08" db="EMBL/GenBank/DDBJ databases">
        <title>Genome public.</title>
        <authorList>
            <person name="Liu C."/>
            <person name="Sun Q."/>
        </authorList>
    </citation>
    <scope>NUCLEOTIDE SEQUENCE</scope>
    <source>
        <strain evidence="8">NSJ-55</strain>
    </source>
</reference>
<dbReference type="GO" id="GO:0008662">
    <property type="term" value="F:1-phosphofructokinase activity"/>
    <property type="evidence" value="ECO:0007669"/>
    <property type="project" value="InterPro"/>
</dbReference>
<comment type="caution">
    <text evidence="8">The sequence shown here is derived from an EMBL/GenBank/DDBJ whole genome shotgun (WGS) entry which is preliminary data.</text>
</comment>
<name>A0A923LJA4_9FIRM</name>
<dbReference type="CDD" id="cd01164">
    <property type="entry name" value="FruK_PfkB_like"/>
    <property type="match status" value="1"/>
</dbReference>
<dbReference type="GO" id="GO:0005524">
    <property type="term" value="F:ATP binding"/>
    <property type="evidence" value="ECO:0007669"/>
    <property type="project" value="UniProtKB-KW"/>
</dbReference>
<keyword evidence="2 6" id="KW-0808">Transferase</keyword>
<evidence type="ECO:0000256" key="3">
    <source>
        <dbReference type="ARBA" id="ARBA00022741"/>
    </source>
</evidence>
<evidence type="ECO:0000256" key="4">
    <source>
        <dbReference type="ARBA" id="ARBA00022777"/>
    </source>
</evidence>
<dbReference type="InterPro" id="IPR029056">
    <property type="entry name" value="Ribokinase-like"/>
</dbReference>
<evidence type="ECO:0000256" key="5">
    <source>
        <dbReference type="ARBA" id="ARBA00022840"/>
    </source>
</evidence>
<dbReference type="Pfam" id="PF00294">
    <property type="entry name" value="PfkB"/>
    <property type="match status" value="1"/>
</dbReference>
<dbReference type="GO" id="GO:0005988">
    <property type="term" value="P:lactose metabolic process"/>
    <property type="evidence" value="ECO:0007669"/>
    <property type="project" value="UniProtKB-KW"/>
</dbReference>
<dbReference type="RefSeq" id="WP_186875690.1">
    <property type="nucleotide sequence ID" value="NZ_JACOPF010000001.1"/>
</dbReference>
<evidence type="ECO:0000256" key="2">
    <source>
        <dbReference type="ARBA" id="ARBA00022679"/>
    </source>
</evidence>
<organism evidence="8 9">
    <name type="scientific">Mediterraneibacter hominis</name>
    <dbReference type="NCBI Taxonomy" id="2763054"/>
    <lineage>
        <taxon>Bacteria</taxon>
        <taxon>Bacillati</taxon>
        <taxon>Bacillota</taxon>
        <taxon>Clostridia</taxon>
        <taxon>Lachnospirales</taxon>
        <taxon>Lachnospiraceae</taxon>
        <taxon>Mediterraneibacter</taxon>
    </lineage>
</organism>
<dbReference type="AlphaFoldDB" id="A0A923LJA4"/>
<evidence type="ECO:0000259" key="7">
    <source>
        <dbReference type="Pfam" id="PF00294"/>
    </source>
</evidence>
<keyword evidence="6" id="KW-0423">Lactose metabolism</keyword>
<dbReference type="EMBL" id="JACOPF010000001">
    <property type="protein sequence ID" value="MBC5689127.1"/>
    <property type="molecule type" value="Genomic_DNA"/>
</dbReference>
<dbReference type="InterPro" id="IPR011611">
    <property type="entry name" value="PfkB_dom"/>
</dbReference>
<dbReference type="NCBIfam" id="TIGR03168">
    <property type="entry name" value="1-PFK"/>
    <property type="match status" value="1"/>
</dbReference>
<dbReference type="NCBIfam" id="TIGR03828">
    <property type="entry name" value="pfkB"/>
    <property type="match status" value="1"/>
</dbReference>